<accession>A0A8J4R454</accession>
<dbReference type="EMBL" id="JRKL02001518">
    <property type="protein sequence ID" value="KAF3963573.1"/>
    <property type="molecule type" value="Genomic_DNA"/>
</dbReference>
<dbReference type="GO" id="GO:0046872">
    <property type="term" value="F:metal ion binding"/>
    <property type="evidence" value="ECO:0007669"/>
    <property type="project" value="InterPro"/>
</dbReference>
<sequence>MVEEKKTTFMWIGVDLQCHRCRKKIKKVLCKFPQIRDQVYNEKQNYVVIKVVCCCPEKVKQKIICKGGDTIKSIEIREFGKETKPPEKERPPEEEKKKKKKKKKEEEEEEKHVTFEFDVPKKPPEEENKEKKKKKHVTFEFDVPKKPPEEENKEKKKKKHVTFEFDVLKKPPEEEEEKDPETVSELPLGPVCVPTRPRGFGTCCTECYEGRGGGPCLYGHGTRPWPPLTPRPRAVPVPLPVPVPVPAYPVGFRTCCTECYEGRDGGPCHYGHGRPPPCYDGYYYGRPIYDSYGGGHRSCYTYVSRCEETSPECTIT</sequence>
<dbReference type="Proteomes" id="UP000737018">
    <property type="component" value="Unassembled WGS sequence"/>
</dbReference>
<feature type="region of interest" description="Disordered" evidence="1">
    <location>
        <begin position="76"/>
        <end position="157"/>
    </location>
</feature>
<dbReference type="SUPFAM" id="SSF55008">
    <property type="entry name" value="HMA, heavy metal-associated domain"/>
    <property type="match status" value="1"/>
</dbReference>
<evidence type="ECO:0000313" key="3">
    <source>
        <dbReference type="Proteomes" id="UP000737018"/>
    </source>
</evidence>
<comment type="caution">
    <text evidence="2">The sequence shown here is derived from an EMBL/GenBank/DDBJ whole genome shotgun (WGS) entry which is preliminary data.</text>
</comment>
<feature type="compositionally biased region" description="Basic and acidic residues" evidence="1">
    <location>
        <begin position="137"/>
        <end position="154"/>
    </location>
</feature>
<dbReference type="PANTHER" id="PTHR47005:SF19">
    <property type="entry name" value="HEAVY METAL-ASSOCIATED ISOPRENYLATED PLANT PROTEIN 3-LIKE"/>
    <property type="match status" value="1"/>
</dbReference>
<dbReference type="AlphaFoldDB" id="A0A8J4R454"/>
<organism evidence="2 3">
    <name type="scientific">Castanea mollissima</name>
    <name type="common">Chinese chestnut</name>
    <dbReference type="NCBI Taxonomy" id="60419"/>
    <lineage>
        <taxon>Eukaryota</taxon>
        <taxon>Viridiplantae</taxon>
        <taxon>Streptophyta</taxon>
        <taxon>Embryophyta</taxon>
        <taxon>Tracheophyta</taxon>
        <taxon>Spermatophyta</taxon>
        <taxon>Magnoliopsida</taxon>
        <taxon>eudicotyledons</taxon>
        <taxon>Gunneridae</taxon>
        <taxon>Pentapetalae</taxon>
        <taxon>rosids</taxon>
        <taxon>fabids</taxon>
        <taxon>Fagales</taxon>
        <taxon>Fagaceae</taxon>
        <taxon>Castanea</taxon>
    </lineage>
</organism>
<evidence type="ECO:0000256" key="1">
    <source>
        <dbReference type="SAM" id="MobiDB-lite"/>
    </source>
</evidence>
<dbReference type="InterPro" id="IPR036163">
    <property type="entry name" value="HMA_dom_sf"/>
</dbReference>
<dbReference type="OrthoDB" id="785270at2759"/>
<name>A0A8J4R454_9ROSI</name>
<evidence type="ECO:0000313" key="2">
    <source>
        <dbReference type="EMBL" id="KAF3963573.1"/>
    </source>
</evidence>
<proteinExistence type="predicted"/>
<dbReference type="PANTHER" id="PTHR47005">
    <property type="entry name" value="HEAVY METAL TRANSPORT/DETOXIFICATION SUPERFAMILY PROTEIN"/>
    <property type="match status" value="1"/>
</dbReference>
<keyword evidence="3" id="KW-1185">Reference proteome</keyword>
<protein>
    <submittedName>
        <fullName evidence="2">Uncharacterized protein</fullName>
    </submittedName>
</protein>
<reference evidence="2" key="1">
    <citation type="submission" date="2020-03" db="EMBL/GenBank/DDBJ databases">
        <title>Castanea mollissima Vanexum genome sequencing.</title>
        <authorList>
            <person name="Staton M."/>
        </authorList>
    </citation>
    <scope>NUCLEOTIDE SEQUENCE</scope>
    <source>
        <tissue evidence="2">Leaf</tissue>
    </source>
</reference>
<gene>
    <name evidence="2" type="ORF">CMV_012046</name>
</gene>
<feature type="compositionally biased region" description="Basic and acidic residues" evidence="1">
    <location>
        <begin position="110"/>
        <end position="130"/>
    </location>
</feature>
<feature type="compositionally biased region" description="Basic and acidic residues" evidence="1">
    <location>
        <begin position="76"/>
        <end position="96"/>
    </location>
</feature>